<name>A0A1G4K820_9SACH</name>
<feature type="active site" description="Glycyl thioester intermediate" evidence="12">
    <location>
        <position position="119"/>
    </location>
</feature>
<dbReference type="FunFam" id="3.10.110.10:FF:000005">
    <property type="entry name" value="NEDD8-conjugating enzyme Ubc12"/>
    <property type="match status" value="1"/>
</dbReference>
<keyword evidence="4 13" id="KW-0833">Ubl conjugation pathway</keyword>
<dbReference type="PANTHER" id="PTHR24067">
    <property type="entry name" value="UBIQUITIN-CONJUGATING ENZYME E2"/>
    <property type="match status" value="1"/>
</dbReference>
<sequence length="191" mass="21425">MLKLRQLQKQKQEQLAESATAPERQKQQHQQQLSNSASQLRLRKDLASLDLPPSVEIDAAALQTSSTLYIRITPDEGYYESGRFSFKVVFKDTYPIEPPKVTLMSRIFHPNIDVQGNVCLNILREDWSPVLDVQSIVVGLLMLFLEPNATDPLNKAAANILKSGSSQFQGQVRNAMSGGLIDGQRYDRVVK</sequence>
<dbReference type="InterPro" id="IPR050113">
    <property type="entry name" value="Ub_conjugating_enzyme"/>
</dbReference>
<evidence type="ECO:0000256" key="10">
    <source>
        <dbReference type="ARBA" id="ARBA00044279"/>
    </source>
</evidence>
<comment type="catalytic activity">
    <reaction evidence="6">
        <text>[E1 NEDD8-activating enzyme]-S-[NEDD8 protein]-yl-L-cysteine + [E2 NEDD8-conjugating enzyme]-L-cysteine = [E1 NEDD8-activating enzyme]-L-cysteine + [E2 NEDD8-conjugating enzyme]-S-[NEDD8-protein]-yl-L-cysteine.</text>
        <dbReference type="EC" id="2.3.2.34"/>
    </reaction>
</comment>
<evidence type="ECO:0000256" key="3">
    <source>
        <dbReference type="ARBA" id="ARBA00022741"/>
    </source>
</evidence>
<dbReference type="Proteomes" id="UP000189911">
    <property type="component" value="Chromosome F"/>
</dbReference>
<gene>
    <name evidence="16" type="ORF">LANO_0F05490G</name>
</gene>
<comment type="similarity">
    <text evidence="13">Belongs to the ubiquitin-conjugating enzyme family.</text>
</comment>
<keyword evidence="2" id="KW-0808">Transferase</keyword>
<feature type="compositionally biased region" description="Low complexity" evidence="14">
    <location>
        <begin position="1"/>
        <end position="15"/>
    </location>
</feature>
<evidence type="ECO:0000256" key="6">
    <source>
        <dbReference type="ARBA" id="ARBA00043698"/>
    </source>
</evidence>
<evidence type="ECO:0000256" key="11">
    <source>
        <dbReference type="ARBA" id="ARBA00044315"/>
    </source>
</evidence>
<evidence type="ECO:0000313" key="17">
    <source>
        <dbReference type="Proteomes" id="UP000189911"/>
    </source>
</evidence>
<evidence type="ECO:0000313" key="16">
    <source>
        <dbReference type="EMBL" id="SCV00159.1"/>
    </source>
</evidence>
<proteinExistence type="inferred from homology"/>
<dbReference type="EC" id="2.3.2.34" evidence="7"/>
<evidence type="ECO:0000256" key="9">
    <source>
        <dbReference type="ARBA" id="ARBA00044092"/>
    </source>
</evidence>
<dbReference type="GO" id="GO:0005524">
    <property type="term" value="F:ATP binding"/>
    <property type="evidence" value="ECO:0007669"/>
    <property type="project" value="UniProtKB-UniRule"/>
</dbReference>
<feature type="domain" description="UBC core" evidence="15">
    <location>
        <begin position="37"/>
        <end position="181"/>
    </location>
</feature>
<protein>
    <recommendedName>
        <fullName evidence="9">NEDD8-conjugating enzyme UBC12</fullName>
        <ecNumber evidence="7">2.3.2.34</ecNumber>
    </recommendedName>
    <alternativeName>
        <fullName evidence="8">NEDD8-conjugating enzyme Ubc12</fullName>
    </alternativeName>
    <alternativeName>
        <fullName evidence="10">RUB1-conjugating enzyme</fullName>
    </alternativeName>
    <alternativeName>
        <fullName evidence="11">Ubiquitin carrier protein 12</fullName>
    </alternativeName>
</protein>
<dbReference type="SUPFAM" id="SSF54495">
    <property type="entry name" value="UBC-like"/>
    <property type="match status" value="1"/>
</dbReference>
<dbReference type="AlphaFoldDB" id="A0A1G4K820"/>
<dbReference type="Pfam" id="PF00179">
    <property type="entry name" value="UQ_con"/>
    <property type="match status" value="1"/>
</dbReference>
<evidence type="ECO:0000259" key="15">
    <source>
        <dbReference type="PROSITE" id="PS50127"/>
    </source>
</evidence>
<dbReference type="InterPro" id="IPR023313">
    <property type="entry name" value="UBQ-conjugating_AS"/>
</dbReference>
<dbReference type="InterPro" id="IPR016135">
    <property type="entry name" value="UBQ-conjugating_enzyme/RWD"/>
</dbReference>
<evidence type="ECO:0000256" key="5">
    <source>
        <dbReference type="ARBA" id="ARBA00022840"/>
    </source>
</evidence>
<evidence type="ECO:0000256" key="1">
    <source>
        <dbReference type="ARBA" id="ARBA00005032"/>
    </source>
</evidence>
<keyword evidence="5 13" id="KW-0067">ATP-binding</keyword>
<dbReference type="GO" id="GO:0061654">
    <property type="term" value="F:NEDD8 conjugating enzyme activity"/>
    <property type="evidence" value="ECO:0007669"/>
    <property type="project" value="UniProtKB-EC"/>
</dbReference>
<evidence type="ECO:0000256" key="4">
    <source>
        <dbReference type="ARBA" id="ARBA00022786"/>
    </source>
</evidence>
<evidence type="ECO:0000256" key="2">
    <source>
        <dbReference type="ARBA" id="ARBA00022679"/>
    </source>
</evidence>
<dbReference type="PROSITE" id="PS00183">
    <property type="entry name" value="UBC_1"/>
    <property type="match status" value="1"/>
</dbReference>
<evidence type="ECO:0000256" key="14">
    <source>
        <dbReference type="SAM" id="MobiDB-lite"/>
    </source>
</evidence>
<evidence type="ECO:0000256" key="7">
    <source>
        <dbReference type="ARBA" id="ARBA00044047"/>
    </source>
</evidence>
<feature type="region of interest" description="Disordered" evidence="14">
    <location>
        <begin position="1"/>
        <end position="37"/>
    </location>
</feature>
<evidence type="ECO:0000256" key="8">
    <source>
        <dbReference type="ARBA" id="ARBA00044084"/>
    </source>
</evidence>
<comment type="pathway">
    <text evidence="1">Protein modification; protein neddylation.</text>
</comment>
<evidence type="ECO:0000256" key="13">
    <source>
        <dbReference type="RuleBase" id="RU362109"/>
    </source>
</evidence>
<dbReference type="PROSITE" id="PS50127">
    <property type="entry name" value="UBC_2"/>
    <property type="match status" value="1"/>
</dbReference>
<keyword evidence="17" id="KW-1185">Reference proteome</keyword>
<keyword evidence="3 13" id="KW-0547">Nucleotide-binding</keyword>
<organism evidence="16 17">
    <name type="scientific">Lachancea nothofagi CBS 11611</name>
    <dbReference type="NCBI Taxonomy" id="1266666"/>
    <lineage>
        <taxon>Eukaryota</taxon>
        <taxon>Fungi</taxon>
        <taxon>Dikarya</taxon>
        <taxon>Ascomycota</taxon>
        <taxon>Saccharomycotina</taxon>
        <taxon>Saccharomycetes</taxon>
        <taxon>Saccharomycetales</taxon>
        <taxon>Saccharomycetaceae</taxon>
        <taxon>Lachancea</taxon>
    </lineage>
</organism>
<dbReference type="InterPro" id="IPR000608">
    <property type="entry name" value="UBC"/>
</dbReference>
<accession>A0A1G4K820</accession>
<feature type="compositionally biased region" description="Low complexity" evidence="14">
    <location>
        <begin position="28"/>
        <end position="37"/>
    </location>
</feature>
<dbReference type="OrthoDB" id="10249039at2759"/>
<evidence type="ECO:0000256" key="12">
    <source>
        <dbReference type="PROSITE-ProRule" id="PRU10133"/>
    </source>
</evidence>
<dbReference type="SMART" id="SM00212">
    <property type="entry name" value="UBCc"/>
    <property type="match status" value="1"/>
</dbReference>
<reference evidence="17" key="1">
    <citation type="submission" date="2016-03" db="EMBL/GenBank/DDBJ databases">
        <authorList>
            <person name="Devillers Hugo."/>
        </authorList>
    </citation>
    <scope>NUCLEOTIDE SEQUENCE [LARGE SCALE GENOMIC DNA]</scope>
</reference>
<dbReference type="Gene3D" id="3.10.110.10">
    <property type="entry name" value="Ubiquitin Conjugating Enzyme"/>
    <property type="match status" value="1"/>
</dbReference>
<dbReference type="CDD" id="cd23794">
    <property type="entry name" value="UBCc_UBE2F_UBE2M"/>
    <property type="match status" value="1"/>
</dbReference>
<dbReference type="EMBL" id="LT598452">
    <property type="protein sequence ID" value="SCV00159.1"/>
    <property type="molecule type" value="Genomic_DNA"/>
</dbReference>